<comment type="caution">
    <text evidence="3">The sequence shown here is derived from an EMBL/GenBank/DDBJ whole genome shotgun (WGS) entry which is preliminary data.</text>
</comment>
<evidence type="ECO:0000256" key="2">
    <source>
        <dbReference type="SAM" id="Phobius"/>
    </source>
</evidence>
<evidence type="ECO:0000313" key="4">
    <source>
        <dbReference type="Proteomes" id="UP001499978"/>
    </source>
</evidence>
<feature type="compositionally biased region" description="Basic and acidic residues" evidence="1">
    <location>
        <begin position="465"/>
        <end position="488"/>
    </location>
</feature>
<organism evidence="3 4">
    <name type="scientific">Pilimelia columellifera subsp. columellifera</name>
    <dbReference type="NCBI Taxonomy" id="706583"/>
    <lineage>
        <taxon>Bacteria</taxon>
        <taxon>Bacillati</taxon>
        <taxon>Actinomycetota</taxon>
        <taxon>Actinomycetes</taxon>
        <taxon>Micromonosporales</taxon>
        <taxon>Micromonosporaceae</taxon>
        <taxon>Pilimelia</taxon>
    </lineage>
</organism>
<feature type="compositionally biased region" description="Basic and acidic residues" evidence="1">
    <location>
        <begin position="256"/>
        <end position="270"/>
    </location>
</feature>
<feature type="transmembrane region" description="Helical" evidence="2">
    <location>
        <begin position="579"/>
        <end position="606"/>
    </location>
</feature>
<reference evidence="3 4" key="1">
    <citation type="journal article" date="2019" name="Int. J. Syst. Evol. Microbiol.">
        <title>The Global Catalogue of Microorganisms (GCM) 10K type strain sequencing project: providing services to taxonomists for standard genome sequencing and annotation.</title>
        <authorList>
            <consortium name="The Broad Institute Genomics Platform"/>
            <consortium name="The Broad Institute Genome Sequencing Center for Infectious Disease"/>
            <person name="Wu L."/>
            <person name="Ma J."/>
        </authorList>
    </citation>
    <scope>NUCLEOTIDE SEQUENCE [LARGE SCALE GENOMIC DNA]</scope>
    <source>
        <strain evidence="3 4">JCM 3367</strain>
    </source>
</reference>
<feature type="compositionally biased region" description="Low complexity" evidence="1">
    <location>
        <begin position="489"/>
        <end position="499"/>
    </location>
</feature>
<feature type="compositionally biased region" description="Basic and acidic residues" evidence="1">
    <location>
        <begin position="125"/>
        <end position="138"/>
    </location>
</feature>
<name>A0ABN3MZQ7_9ACTN</name>
<feature type="compositionally biased region" description="Pro residues" evidence="1">
    <location>
        <begin position="391"/>
        <end position="406"/>
    </location>
</feature>
<dbReference type="RefSeq" id="WP_344167121.1">
    <property type="nucleotide sequence ID" value="NZ_BAAARY010000001.1"/>
</dbReference>
<feature type="region of interest" description="Disordered" evidence="1">
    <location>
        <begin position="1"/>
        <end position="523"/>
    </location>
</feature>
<dbReference type="Proteomes" id="UP001499978">
    <property type="component" value="Unassembled WGS sequence"/>
</dbReference>
<protein>
    <submittedName>
        <fullName evidence="3">Uncharacterized protein</fullName>
    </submittedName>
</protein>
<gene>
    <name evidence="3" type="ORF">GCM10010201_03630</name>
</gene>
<feature type="compositionally biased region" description="Low complexity" evidence="1">
    <location>
        <begin position="413"/>
        <end position="423"/>
    </location>
</feature>
<keyword evidence="2" id="KW-1133">Transmembrane helix</keyword>
<feature type="compositionally biased region" description="Basic and acidic residues" evidence="1">
    <location>
        <begin position="373"/>
        <end position="390"/>
    </location>
</feature>
<proteinExistence type="predicted"/>
<feature type="transmembrane region" description="Helical" evidence="2">
    <location>
        <begin position="618"/>
        <end position="637"/>
    </location>
</feature>
<dbReference type="EMBL" id="BAAARY010000001">
    <property type="protein sequence ID" value="GAA2511838.1"/>
    <property type="molecule type" value="Genomic_DNA"/>
</dbReference>
<feature type="transmembrane region" description="Helical" evidence="2">
    <location>
        <begin position="538"/>
        <end position="559"/>
    </location>
</feature>
<keyword evidence="2" id="KW-0472">Membrane</keyword>
<evidence type="ECO:0000313" key="3">
    <source>
        <dbReference type="EMBL" id="GAA2511838.1"/>
    </source>
</evidence>
<evidence type="ECO:0000256" key="1">
    <source>
        <dbReference type="SAM" id="MobiDB-lite"/>
    </source>
</evidence>
<feature type="compositionally biased region" description="Basic and acidic residues" evidence="1">
    <location>
        <begin position="297"/>
        <end position="306"/>
    </location>
</feature>
<keyword evidence="2" id="KW-0812">Transmembrane</keyword>
<accession>A0ABN3MZQ7</accession>
<sequence length="643" mass="68685">MSYRDWEEGPYARPAHRSDDGWLRGGGPYSTDADSTDGWRPTRRPGDDSYRSGESWSGPSSAPAWDGPARRALSGRDEDTAYVGEVLPAVRRGSDDGWSGGFRPSSTSGYRDPARHGAAAYQSDAPRDGARGPYRADDSYDSGGPYVTPESYRGSTPRQGAAPYQASPTGYQSGALADPYQPSWERAASPHPWSDTGGHRAAEDTSTSYRHRGPSLDTPPYQDRGYLSESVGRGRSDDHGTPAGYAEPGHYTPRRAAYDDPDQRGGRSTDDSGGYRPRRALREEAQAPPDPGYRPRRYSDSPDDSRASASYGSRNVRPDDGGGGPYHYGVSDTGPLAEPPRRRYLPDDPPASFPGQRQSPQPAADWRTPPVDPPREEYQPRRRRREEPARPPEPPPTYRGSFPPPGQRAIGGSPAPASAPSDAPTRRRGLPAPRDGDAAPPRGRGVDPTRGAGGYRGSASYAPATDRRAEAPAEPPSRRPDYRRDAGRARSAAASPSYRQDAERRASMPSTQSRIRAYEPTDEAAAESPGWLGNYGAAVAYTVMWFAVPVIAWVLWSLTLGPEAQASCVNGARCASQQAAALATLAASLPKMLGVLVLSAGVAVVLRKVSSSWKSRTVGFAAAVVGGGLATVAVSVITGQPLG</sequence>
<keyword evidence="4" id="KW-1185">Reference proteome</keyword>